<gene>
    <name evidence="3" type="ORF">BOV88_09010</name>
    <name evidence="2" type="ORF">JV46_08620</name>
</gene>
<accession>A0A0B0HAQ2</accession>
<dbReference type="Proteomes" id="UP000190962">
    <property type="component" value="Unassembled WGS sequence"/>
</dbReference>
<reference evidence="2 4" key="1">
    <citation type="journal article" date="2014" name="BMC Genomics">
        <title>The genome of the intracellular bacterium of the coastal bivalve, Solemya velum: a blueprint for thriving in and out of symbiosis.</title>
        <authorList>
            <person name="Dmytrenko O."/>
            <person name="Russell S.L."/>
            <person name="Loo W.T."/>
            <person name="Fontanez K.M."/>
            <person name="Liao L."/>
            <person name="Roeselers G."/>
            <person name="Sharma R."/>
            <person name="Stewart F.J."/>
            <person name="Newton I.L."/>
            <person name="Woyke T."/>
            <person name="Wu D."/>
            <person name="Lang J.M."/>
            <person name="Eisen J.A."/>
            <person name="Cavanaugh C.M."/>
        </authorList>
    </citation>
    <scope>NUCLEOTIDE SEQUENCE [LARGE SCALE GENOMIC DNA]</scope>
    <source>
        <strain evidence="2 4">WH</strain>
    </source>
</reference>
<dbReference type="AlphaFoldDB" id="A0A0B0HAQ2"/>
<comment type="caution">
    <text evidence="2">The sequence shown here is derived from an EMBL/GenBank/DDBJ whole genome shotgun (WGS) entry which is preliminary data.</text>
</comment>
<name>A0A0B0HAQ2_SOVGS</name>
<feature type="transmembrane region" description="Helical" evidence="1">
    <location>
        <begin position="43"/>
        <end position="62"/>
    </location>
</feature>
<dbReference type="Proteomes" id="UP000030856">
    <property type="component" value="Unassembled WGS sequence"/>
</dbReference>
<proteinExistence type="predicted"/>
<evidence type="ECO:0000256" key="1">
    <source>
        <dbReference type="SAM" id="Phobius"/>
    </source>
</evidence>
<feature type="transmembrane region" description="Helical" evidence="1">
    <location>
        <begin position="74"/>
        <end position="93"/>
    </location>
</feature>
<keyword evidence="4" id="KW-1185">Reference proteome</keyword>
<evidence type="ECO:0000313" key="4">
    <source>
        <dbReference type="Proteomes" id="UP000030856"/>
    </source>
</evidence>
<dbReference type="EMBL" id="JRAA01000002">
    <property type="protein sequence ID" value="KHF24919.1"/>
    <property type="molecule type" value="Genomic_DNA"/>
</dbReference>
<organism evidence="2 4">
    <name type="scientific">Solemya velum gill symbiont</name>
    <dbReference type="NCBI Taxonomy" id="2340"/>
    <lineage>
        <taxon>Bacteria</taxon>
        <taxon>Pseudomonadati</taxon>
        <taxon>Pseudomonadota</taxon>
        <taxon>Gammaproteobacteria</taxon>
        <taxon>sulfur-oxidizing symbionts</taxon>
    </lineage>
</organism>
<keyword evidence="1" id="KW-0812">Transmembrane</keyword>
<dbReference type="eggNOG" id="ENOG50346YK">
    <property type="taxonomic scope" value="Bacteria"/>
</dbReference>
<keyword evidence="1" id="KW-1133">Transmembrane helix</keyword>
<protein>
    <submittedName>
        <fullName evidence="2">Uncharacterized protein</fullName>
    </submittedName>
</protein>
<evidence type="ECO:0000313" key="5">
    <source>
        <dbReference type="Proteomes" id="UP000190962"/>
    </source>
</evidence>
<keyword evidence="1" id="KW-0472">Membrane</keyword>
<sequence>MLTQMSKHNKESLLLDRIEMNKMLTSVIIPPMGACRYGCGTSCAAPISVFWLAGVVAIIYSLFGGPTGAEGVDFYTLALGVVMWFIASMWTLLTMSGLEEDRCKGIFSPLNNKVSPMVDETDPMDEVRKAKQG</sequence>
<dbReference type="EMBL" id="MPNX01000013">
    <property type="protein sequence ID" value="OOY34584.1"/>
    <property type="molecule type" value="Genomic_DNA"/>
</dbReference>
<reference evidence="3 5" key="2">
    <citation type="submission" date="2016-11" db="EMBL/GenBank/DDBJ databases">
        <title>Mixed transmission modes and dynamic genome evolution in an obligate animal-bacterial symbiosis.</title>
        <authorList>
            <person name="Russell S.L."/>
            <person name="Corbett-Detig R.B."/>
            <person name="Cavanaugh C.M."/>
        </authorList>
    </citation>
    <scope>NUCLEOTIDE SEQUENCE [LARGE SCALE GENOMIC DNA]</scope>
    <source>
        <strain evidence="3">MA-KB16</strain>
    </source>
</reference>
<evidence type="ECO:0000313" key="3">
    <source>
        <dbReference type="EMBL" id="OOY34584.1"/>
    </source>
</evidence>
<evidence type="ECO:0000313" key="2">
    <source>
        <dbReference type="EMBL" id="KHF24919.1"/>
    </source>
</evidence>